<dbReference type="RefSeq" id="WP_054682324.1">
    <property type="nucleotide sequence ID" value="NZ_CP044496.1"/>
</dbReference>
<sequence>MKKNTDKQLLNDINLALKDNINDKERAVLTDAKQRLEKKKYALRIRRDIELELRPMAVSGKLTKSVGKIYLKIINGEYNDGGIFSGMLNAPGNDMW</sequence>
<dbReference type="Pfam" id="PF08951">
    <property type="entry name" value="EntA_Immun"/>
    <property type="match status" value="1"/>
</dbReference>
<accession>A0A5P5ZG02</accession>
<dbReference type="Proteomes" id="UP000325393">
    <property type="component" value="Chromosome"/>
</dbReference>
<protein>
    <submittedName>
        <fullName evidence="1">Bacteriocin immunity protein</fullName>
    </submittedName>
</protein>
<dbReference type="EMBL" id="CP044496">
    <property type="protein sequence ID" value="QFG50605.1"/>
    <property type="molecule type" value="Genomic_DNA"/>
</dbReference>
<dbReference type="GeneID" id="78211467"/>
<evidence type="ECO:0000313" key="2">
    <source>
        <dbReference type="Proteomes" id="UP000325393"/>
    </source>
</evidence>
<dbReference type="AlphaFoldDB" id="A0A5P5ZG02"/>
<organism evidence="1 2">
    <name type="scientific">Lactobacillus acetotolerans</name>
    <dbReference type="NCBI Taxonomy" id="1600"/>
    <lineage>
        <taxon>Bacteria</taxon>
        <taxon>Bacillati</taxon>
        <taxon>Bacillota</taxon>
        <taxon>Bacilli</taxon>
        <taxon>Lactobacillales</taxon>
        <taxon>Lactobacillaceae</taxon>
        <taxon>Lactobacillus</taxon>
    </lineage>
</organism>
<gene>
    <name evidence="1" type="ORF">LA749_00570</name>
</gene>
<dbReference type="InterPro" id="IPR015046">
    <property type="entry name" value="LciA_Immunity-like"/>
</dbReference>
<evidence type="ECO:0000313" key="1">
    <source>
        <dbReference type="EMBL" id="QFG50605.1"/>
    </source>
</evidence>
<reference evidence="1 2" key="1">
    <citation type="submission" date="2019-09" db="EMBL/GenBank/DDBJ databases">
        <title>Genome sequencing of Lactobacillus acetotolerans.</title>
        <authorList>
            <person name="Kim K."/>
        </authorList>
    </citation>
    <scope>NUCLEOTIDE SEQUENCE [LARGE SCALE GENOMIC DNA]</scope>
    <source>
        <strain evidence="1 2">LA749</strain>
    </source>
</reference>
<dbReference type="GO" id="GO:0030153">
    <property type="term" value="P:bacteriocin immunity"/>
    <property type="evidence" value="ECO:0007669"/>
    <property type="project" value="InterPro"/>
</dbReference>
<name>A0A5P5ZG02_9LACO</name>
<dbReference type="CDD" id="cd21059">
    <property type="entry name" value="LciA-like"/>
    <property type="match status" value="1"/>
</dbReference>
<proteinExistence type="predicted"/>